<keyword evidence="3" id="KW-1185">Reference proteome</keyword>
<protein>
    <recommendedName>
        <fullName evidence="4">DUF4355 domain-containing protein</fullName>
    </recommendedName>
</protein>
<evidence type="ECO:0000313" key="3">
    <source>
        <dbReference type="Proteomes" id="UP000305417"/>
    </source>
</evidence>
<feature type="region of interest" description="Disordered" evidence="1">
    <location>
        <begin position="196"/>
        <end position="224"/>
    </location>
</feature>
<sequence>MPEENDLNLIPTEQASTEQIQATENTNNNTVDGFDEVAFEQGLRKDEAKLSILQEEYSNVEDRLHDEFESILENNPKALFSDEELDILSSSSNIASKNKMLRDGFEKFRDEKLSSKKNEIAKFEELLKGRKAQFELASESNKFAKENPTVDMEDFAEFINEDLTTRQKKELRDTTKSKYEFLIGAYEFYKKVKGVEQNEKDSNLPPDLNELNGATGNGTFNADKERQEYLKSIGIGRE</sequence>
<accession>A0ABY2V4P1</accession>
<dbReference type="EMBL" id="VBUC01000009">
    <property type="protein sequence ID" value="TLS99935.1"/>
    <property type="molecule type" value="Genomic_DNA"/>
</dbReference>
<evidence type="ECO:0000313" key="2">
    <source>
        <dbReference type="EMBL" id="TLS99935.1"/>
    </source>
</evidence>
<organism evidence="2 3">
    <name type="scientific">Aliarcobacter cibarius</name>
    <dbReference type="NCBI Taxonomy" id="255507"/>
    <lineage>
        <taxon>Bacteria</taxon>
        <taxon>Pseudomonadati</taxon>
        <taxon>Campylobacterota</taxon>
        <taxon>Epsilonproteobacteria</taxon>
        <taxon>Campylobacterales</taxon>
        <taxon>Arcobacteraceae</taxon>
        <taxon>Aliarcobacter</taxon>
    </lineage>
</organism>
<comment type="caution">
    <text evidence="2">The sequence shown here is derived from an EMBL/GenBank/DDBJ whole genome shotgun (WGS) entry which is preliminary data.</text>
</comment>
<evidence type="ECO:0008006" key="4">
    <source>
        <dbReference type="Google" id="ProtNLM"/>
    </source>
</evidence>
<name>A0ABY2V4P1_9BACT</name>
<proteinExistence type="predicted"/>
<reference evidence="2 3" key="1">
    <citation type="submission" date="2019-05" db="EMBL/GenBank/DDBJ databases">
        <title>Arcobacter cibarius and Arcobacter thereius providing challenges in identification an antibiotic susceptibility and Quinolone resistance.</title>
        <authorList>
            <person name="Busch A."/>
            <person name="Hanel I."/>
            <person name="Hotzel H."/>
            <person name="Tomaso H."/>
        </authorList>
    </citation>
    <scope>NUCLEOTIDE SEQUENCE [LARGE SCALE GENOMIC DNA]</scope>
    <source>
        <strain evidence="2 3">16CS0831-2</strain>
    </source>
</reference>
<gene>
    <name evidence="2" type="ORF">FE247_05230</name>
</gene>
<dbReference type="RefSeq" id="WP_138108689.1">
    <property type="nucleotide sequence ID" value="NZ_VBUC01000009.1"/>
</dbReference>
<evidence type="ECO:0000256" key="1">
    <source>
        <dbReference type="SAM" id="MobiDB-lite"/>
    </source>
</evidence>
<dbReference type="Proteomes" id="UP000305417">
    <property type="component" value="Unassembled WGS sequence"/>
</dbReference>